<dbReference type="FunFam" id="3.40.50.300:FF:000221">
    <property type="entry name" value="Multidrug ABC transporter ATP-binding protein"/>
    <property type="match status" value="1"/>
</dbReference>
<keyword evidence="7 9" id="KW-1133">Transmembrane helix</keyword>
<evidence type="ECO:0000256" key="5">
    <source>
        <dbReference type="ARBA" id="ARBA00022741"/>
    </source>
</evidence>
<keyword evidence="4 9" id="KW-0812">Transmembrane</keyword>
<dbReference type="SUPFAM" id="SSF52540">
    <property type="entry name" value="P-loop containing nucleoside triphosphate hydrolases"/>
    <property type="match status" value="1"/>
</dbReference>
<evidence type="ECO:0000259" key="11">
    <source>
        <dbReference type="PROSITE" id="PS50929"/>
    </source>
</evidence>
<dbReference type="Pfam" id="PF00005">
    <property type="entry name" value="ABC_tran"/>
    <property type="match status" value="1"/>
</dbReference>
<evidence type="ECO:0000256" key="3">
    <source>
        <dbReference type="ARBA" id="ARBA00022475"/>
    </source>
</evidence>
<name>A0A348HD77_9GAMM</name>
<feature type="transmembrane region" description="Helical" evidence="9">
    <location>
        <begin position="172"/>
        <end position="189"/>
    </location>
</feature>
<dbReference type="InterPro" id="IPR027417">
    <property type="entry name" value="P-loop_NTPase"/>
</dbReference>
<feature type="domain" description="ABC transmembrane type-1" evidence="11">
    <location>
        <begin position="33"/>
        <end position="315"/>
    </location>
</feature>
<keyword evidence="6" id="KW-0067">ATP-binding</keyword>
<dbReference type="PROSITE" id="PS50893">
    <property type="entry name" value="ABC_TRANSPORTER_2"/>
    <property type="match status" value="1"/>
</dbReference>
<dbReference type="InterPro" id="IPR011527">
    <property type="entry name" value="ABC1_TM_dom"/>
</dbReference>
<keyword evidence="3" id="KW-1003">Cell membrane</keyword>
<keyword evidence="8 9" id="KW-0472">Membrane</keyword>
<dbReference type="PROSITE" id="PS00211">
    <property type="entry name" value="ABC_TRANSPORTER_1"/>
    <property type="match status" value="1"/>
</dbReference>
<dbReference type="InterPro" id="IPR003439">
    <property type="entry name" value="ABC_transporter-like_ATP-bd"/>
</dbReference>
<feature type="domain" description="ABC transporter" evidence="10">
    <location>
        <begin position="346"/>
        <end position="582"/>
    </location>
</feature>
<feature type="transmembrane region" description="Helical" evidence="9">
    <location>
        <begin position="149"/>
        <end position="166"/>
    </location>
</feature>
<protein>
    <submittedName>
        <fullName evidence="12">ABC-type multidrugtransport system, ATPase</fullName>
    </submittedName>
</protein>
<keyword evidence="5" id="KW-0547">Nucleotide-binding</keyword>
<feature type="transmembrane region" description="Helical" evidence="9">
    <location>
        <begin position="65"/>
        <end position="85"/>
    </location>
</feature>
<evidence type="ECO:0000256" key="4">
    <source>
        <dbReference type="ARBA" id="ARBA00022692"/>
    </source>
</evidence>
<evidence type="ECO:0000256" key="8">
    <source>
        <dbReference type="ARBA" id="ARBA00023136"/>
    </source>
</evidence>
<accession>A0A348HD77</accession>
<dbReference type="InterPro" id="IPR017871">
    <property type="entry name" value="ABC_transporter-like_CS"/>
</dbReference>
<dbReference type="InterPro" id="IPR036640">
    <property type="entry name" value="ABC1_TM_sf"/>
</dbReference>
<dbReference type="InterPro" id="IPR003593">
    <property type="entry name" value="AAA+_ATPase"/>
</dbReference>
<feature type="transmembrane region" description="Helical" evidence="9">
    <location>
        <begin position="287"/>
        <end position="309"/>
    </location>
</feature>
<dbReference type="Proteomes" id="UP000267342">
    <property type="component" value="Chromosome"/>
</dbReference>
<dbReference type="STRING" id="1123510.GCA_000620025_01566"/>
<dbReference type="EMBL" id="AP018933">
    <property type="protein sequence ID" value="BBG29579.1"/>
    <property type="molecule type" value="Genomic_DNA"/>
</dbReference>
<reference evidence="12 13" key="1">
    <citation type="submission" date="2018-09" db="EMBL/GenBank/DDBJ databases">
        <title>Zymobacter palmae IAM14233 (=T109) whole genome analysis.</title>
        <authorList>
            <person name="Yanase H."/>
        </authorList>
    </citation>
    <scope>NUCLEOTIDE SEQUENCE [LARGE SCALE GENOMIC DNA]</scope>
    <source>
        <strain evidence="12 13">IAM14233</strain>
    </source>
</reference>
<dbReference type="Gene3D" id="3.40.50.300">
    <property type="entry name" value="P-loop containing nucleotide triphosphate hydrolases"/>
    <property type="match status" value="1"/>
</dbReference>
<evidence type="ECO:0000313" key="12">
    <source>
        <dbReference type="EMBL" id="BBG29579.1"/>
    </source>
</evidence>
<evidence type="ECO:0000256" key="6">
    <source>
        <dbReference type="ARBA" id="ARBA00022840"/>
    </source>
</evidence>
<dbReference type="PANTHER" id="PTHR24221">
    <property type="entry name" value="ATP-BINDING CASSETTE SUB-FAMILY B"/>
    <property type="match status" value="1"/>
</dbReference>
<evidence type="ECO:0000259" key="10">
    <source>
        <dbReference type="PROSITE" id="PS50893"/>
    </source>
</evidence>
<comment type="subcellular location">
    <subcellularLocation>
        <location evidence="1">Cell membrane</location>
        <topology evidence="1">Multi-pass membrane protein</topology>
    </subcellularLocation>
</comment>
<dbReference type="InterPro" id="IPR039421">
    <property type="entry name" value="Type_1_exporter"/>
</dbReference>
<dbReference type="KEGG" id="zpl:ZBT109_0803"/>
<dbReference type="SMART" id="SM00382">
    <property type="entry name" value="AAA"/>
    <property type="match status" value="1"/>
</dbReference>
<evidence type="ECO:0000313" key="13">
    <source>
        <dbReference type="Proteomes" id="UP000267342"/>
    </source>
</evidence>
<dbReference type="PANTHER" id="PTHR24221:SF654">
    <property type="entry name" value="ATP-BINDING CASSETTE SUB-FAMILY B MEMBER 6"/>
    <property type="match status" value="1"/>
</dbReference>
<dbReference type="GO" id="GO:0016887">
    <property type="term" value="F:ATP hydrolysis activity"/>
    <property type="evidence" value="ECO:0007669"/>
    <property type="project" value="InterPro"/>
</dbReference>
<dbReference type="GO" id="GO:0005524">
    <property type="term" value="F:ATP binding"/>
    <property type="evidence" value="ECO:0007669"/>
    <property type="project" value="UniProtKB-KW"/>
</dbReference>
<feature type="transmembrane region" description="Helical" evidence="9">
    <location>
        <begin position="21"/>
        <end position="45"/>
    </location>
</feature>
<organism evidence="12 13">
    <name type="scientific">Zymobacter palmae</name>
    <dbReference type="NCBI Taxonomy" id="33074"/>
    <lineage>
        <taxon>Bacteria</taxon>
        <taxon>Pseudomonadati</taxon>
        <taxon>Pseudomonadota</taxon>
        <taxon>Gammaproteobacteria</taxon>
        <taxon>Oceanospirillales</taxon>
        <taxon>Halomonadaceae</taxon>
        <taxon>Zymobacter group</taxon>
        <taxon>Zymobacter</taxon>
    </lineage>
</organism>
<proteinExistence type="predicted"/>
<dbReference type="GO" id="GO:0005886">
    <property type="term" value="C:plasma membrane"/>
    <property type="evidence" value="ECO:0007669"/>
    <property type="project" value="UniProtKB-SubCell"/>
</dbReference>
<dbReference type="AlphaFoldDB" id="A0A348HD77"/>
<evidence type="ECO:0000256" key="1">
    <source>
        <dbReference type="ARBA" id="ARBA00004651"/>
    </source>
</evidence>
<gene>
    <name evidence="12" type="ORF">ZBT109_0803</name>
</gene>
<feature type="transmembrane region" description="Helical" evidence="9">
    <location>
        <begin position="257"/>
        <end position="275"/>
    </location>
</feature>
<evidence type="ECO:0000256" key="7">
    <source>
        <dbReference type="ARBA" id="ARBA00022989"/>
    </source>
</evidence>
<evidence type="ECO:0000256" key="2">
    <source>
        <dbReference type="ARBA" id="ARBA00022448"/>
    </source>
</evidence>
<evidence type="ECO:0000256" key="9">
    <source>
        <dbReference type="SAM" id="Phobius"/>
    </source>
</evidence>
<dbReference type="GO" id="GO:0140359">
    <property type="term" value="F:ABC-type transporter activity"/>
    <property type="evidence" value="ECO:0007669"/>
    <property type="project" value="InterPro"/>
</dbReference>
<sequence length="591" mass="64247">MLLHPKLRAQYKRNDIKSRSLWHIMAPVHVPIVTAMTISGVAALASLGALICLAWIVHSLAISPQWFPIFPFCCCLAATVATYLLRLTAFTVSHDAAFQLEAGLRTSLAQKLMRLSLSDVRALGTGTLSNVMQEDVRSLHAFVADSTPLYARAIVMPIATFLVAAYCDWRLACGMLSVLLLGGSVMYWARCHGDMGHQYGQARERVSAAIIEFMQAMPVVRMFDGGSSSFVSYQRALKAWRDVLTRWYREASCSARLSFALIGPLPTLLVLVWLGHGLAAQGTLRPFAWVTVLLIGSGMAEAVMPMIALQQLVKHTRLCALRIQRLLAQQEQPQPVQPRFPADASVRFQHVSYRYPGTSGDTALTDIDFYAPADSMTALVGTSGAGKSTAMRLLCRFADTTEGSITLGGIDVRAMTTDTLMQQIAYVAQDTFLFADTVAANISVGVPNATRDDIIAAARLACAHEFIEKLPNGYDTVVSEKGSSLSGGQRQRLAVARALLQQRPLMVLDEATAFLDSTSEAALMASLRTARHSRTILFITHKPTIAAQADHVLFFTEGRIVAQGTHAVLLATVPDYATLWATANSVRGSQS</sequence>
<keyword evidence="13" id="KW-1185">Reference proteome</keyword>
<dbReference type="Gene3D" id="1.20.1560.10">
    <property type="entry name" value="ABC transporter type 1, transmembrane domain"/>
    <property type="match status" value="1"/>
</dbReference>
<dbReference type="PROSITE" id="PS50929">
    <property type="entry name" value="ABC_TM1F"/>
    <property type="match status" value="1"/>
</dbReference>
<dbReference type="Pfam" id="PF00664">
    <property type="entry name" value="ABC_membrane"/>
    <property type="match status" value="1"/>
</dbReference>
<keyword evidence="2" id="KW-0813">Transport</keyword>
<dbReference type="SUPFAM" id="SSF90123">
    <property type="entry name" value="ABC transporter transmembrane region"/>
    <property type="match status" value="1"/>
</dbReference>